<evidence type="ECO:0000313" key="2">
    <source>
        <dbReference type="Proteomes" id="UP001153069"/>
    </source>
</evidence>
<evidence type="ECO:0000313" key="1">
    <source>
        <dbReference type="EMBL" id="CAB9513693.1"/>
    </source>
</evidence>
<dbReference type="AlphaFoldDB" id="A0A9N8E3B7"/>
<dbReference type="EMBL" id="CAICTM010000605">
    <property type="protein sequence ID" value="CAB9513693.1"/>
    <property type="molecule type" value="Genomic_DNA"/>
</dbReference>
<protein>
    <submittedName>
        <fullName evidence="1">Uncharacterized protein</fullName>
    </submittedName>
</protein>
<accession>A0A9N8E3B7</accession>
<gene>
    <name evidence="1" type="ORF">SEMRO_606_G174570.1</name>
</gene>
<sequence>MQAEDEKEEPKDSQLLRAMLETRALHDVDLEGSNGVKAVVEYIYIRKPQATKDAMAAKDGGVSFSQVQTLVALTGAASFFGLPMLRQKVRSVFSIVLRKKPLLSFYVLEACAAEASDVSTDLKELALIHLRSGSFSPKDDFSTLTGMSAASLEEALRDNEIDAYKRFCFLRGWAESNNIESSGRTSDANALGKHIPMEEIDPTPVIFIPFWRLKLQKIEIMAEAYKKQALAKEHGITLKKPRLELPVWKSSKSEVTCPDDKQKNHIVDVLRCDPMTSGVYEWSLEIEGCCSNDGGWSR</sequence>
<proteinExistence type="predicted"/>
<name>A0A9N8E3B7_9STRA</name>
<organism evidence="1 2">
    <name type="scientific">Seminavis robusta</name>
    <dbReference type="NCBI Taxonomy" id="568900"/>
    <lineage>
        <taxon>Eukaryota</taxon>
        <taxon>Sar</taxon>
        <taxon>Stramenopiles</taxon>
        <taxon>Ochrophyta</taxon>
        <taxon>Bacillariophyta</taxon>
        <taxon>Bacillariophyceae</taxon>
        <taxon>Bacillariophycidae</taxon>
        <taxon>Naviculales</taxon>
        <taxon>Naviculaceae</taxon>
        <taxon>Seminavis</taxon>
    </lineage>
</organism>
<reference evidence="1" key="1">
    <citation type="submission" date="2020-06" db="EMBL/GenBank/DDBJ databases">
        <authorList>
            <consortium name="Plant Systems Biology data submission"/>
        </authorList>
    </citation>
    <scope>NUCLEOTIDE SEQUENCE</scope>
    <source>
        <strain evidence="1">D6</strain>
    </source>
</reference>
<dbReference type="Proteomes" id="UP001153069">
    <property type="component" value="Unassembled WGS sequence"/>
</dbReference>
<comment type="caution">
    <text evidence="1">The sequence shown here is derived from an EMBL/GenBank/DDBJ whole genome shotgun (WGS) entry which is preliminary data.</text>
</comment>
<keyword evidence="2" id="KW-1185">Reference proteome</keyword>